<name>A0A8X6G3E0_TRICU</name>
<evidence type="ECO:0000256" key="1">
    <source>
        <dbReference type="ARBA" id="ARBA00007692"/>
    </source>
</evidence>
<evidence type="ECO:0000313" key="4">
    <source>
        <dbReference type="Proteomes" id="UP000887116"/>
    </source>
</evidence>
<gene>
    <name evidence="3" type="primary">AVEN_87021_1</name>
    <name evidence="3" type="ORF">TNCT_368261</name>
</gene>
<proteinExistence type="inferred from homology"/>
<dbReference type="InterPro" id="IPR038538">
    <property type="entry name" value="MTERF_sf"/>
</dbReference>
<organism evidence="3 4">
    <name type="scientific">Trichonephila clavata</name>
    <name type="common">Joro spider</name>
    <name type="synonym">Nephila clavata</name>
    <dbReference type="NCBI Taxonomy" id="2740835"/>
    <lineage>
        <taxon>Eukaryota</taxon>
        <taxon>Metazoa</taxon>
        <taxon>Ecdysozoa</taxon>
        <taxon>Arthropoda</taxon>
        <taxon>Chelicerata</taxon>
        <taxon>Arachnida</taxon>
        <taxon>Araneae</taxon>
        <taxon>Araneomorphae</taxon>
        <taxon>Entelegynae</taxon>
        <taxon>Araneoidea</taxon>
        <taxon>Nephilidae</taxon>
        <taxon>Trichonephila</taxon>
    </lineage>
</organism>
<comment type="caution">
    <text evidence="3">The sequence shown here is derived from an EMBL/GenBank/DDBJ whole genome shotgun (WGS) entry which is preliminary data.</text>
</comment>
<comment type="similarity">
    <text evidence="1">Belongs to the mTERF family.</text>
</comment>
<protein>
    <submittedName>
        <fullName evidence="3">Uncharacterized protein</fullName>
    </submittedName>
</protein>
<evidence type="ECO:0000313" key="3">
    <source>
        <dbReference type="EMBL" id="GFQ95422.1"/>
    </source>
</evidence>
<dbReference type="GO" id="GO:0003676">
    <property type="term" value="F:nucleic acid binding"/>
    <property type="evidence" value="ECO:0007669"/>
    <property type="project" value="InterPro"/>
</dbReference>
<dbReference type="Gene3D" id="1.25.70.10">
    <property type="entry name" value="Transcription termination factor 3, mitochondrial"/>
    <property type="match status" value="1"/>
</dbReference>
<sequence length="300" mass="34693">MKTLQIYSSSPPSEQTTLFIKRIVTPSPTNQLVLFEMSCLRIFLFSRSPKFCGVSRIIKCFLHSDVESKTSNVLNYIPPMILASEKKKNAFNNLLLNFGFSVGQVNHILNSPACILSLNEKDLSANLMIWYSFEIGKKLFTTLTGNAELLTLDPTYVDSRFSELMTLFTKKDINKLLVTCPKVFLDDFETIVEKVSYIVHKMEVEQNSIVKSYALQSDLKHIKCRHAFMCRSGHYKPVKKNEKSKNPPLDKIFSRNIETFLKLTKLTEEEYLVFCDICEEERYLLMHDDDLDDEEDESFE</sequence>
<accession>A0A8X6G3E0</accession>
<dbReference type="EMBL" id="BMAO01024448">
    <property type="protein sequence ID" value="GFQ95422.1"/>
    <property type="molecule type" value="Genomic_DNA"/>
</dbReference>
<dbReference type="OrthoDB" id="9991972at2759"/>
<dbReference type="Proteomes" id="UP000887116">
    <property type="component" value="Unassembled WGS sequence"/>
</dbReference>
<reference evidence="3" key="1">
    <citation type="submission" date="2020-07" db="EMBL/GenBank/DDBJ databases">
        <title>Multicomponent nature underlies the extraordinary mechanical properties of spider dragline silk.</title>
        <authorList>
            <person name="Kono N."/>
            <person name="Nakamura H."/>
            <person name="Mori M."/>
            <person name="Yoshida Y."/>
            <person name="Ohtoshi R."/>
            <person name="Malay A.D."/>
            <person name="Moran D.A.P."/>
            <person name="Tomita M."/>
            <person name="Numata K."/>
            <person name="Arakawa K."/>
        </authorList>
    </citation>
    <scope>NUCLEOTIDE SEQUENCE</scope>
</reference>
<dbReference type="InterPro" id="IPR003690">
    <property type="entry name" value="MTERF"/>
</dbReference>
<keyword evidence="2" id="KW-0809">Transit peptide</keyword>
<dbReference type="AlphaFoldDB" id="A0A8X6G3E0"/>
<keyword evidence="4" id="KW-1185">Reference proteome</keyword>
<dbReference type="Pfam" id="PF02536">
    <property type="entry name" value="mTERF"/>
    <property type="match status" value="1"/>
</dbReference>
<evidence type="ECO:0000256" key="2">
    <source>
        <dbReference type="ARBA" id="ARBA00022946"/>
    </source>
</evidence>